<evidence type="ECO:0000313" key="4">
    <source>
        <dbReference type="Proteomes" id="UP001208567"/>
    </source>
</evidence>
<protein>
    <submittedName>
        <fullName evidence="3">Acetyl-mannosamine transferase</fullName>
    </submittedName>
</protein>
<proteinExistence type="predicted"/>
<comment type="caution">
    <text evidence="3">The sequence shown here is derived from an EMBL/GenBank/DDBJ whole genome shotgun (WGS) entry which is preliminary data.</text>
</comment>
<dbReference type="CDD" id="cd06533">
    <property type="entry name" value="Glyco_transf_WecG_TagA"/>
    <property type="match status" value="1"/>
</dbReference>
<keyword evidence="2 3" id="KW-0808">Transferase</keyword>
<dbReference type="PANTHER" id="PTHR34136">
    <property type="match status" value="1"/>
</dbReference>
<dbReference type="Pfam" id="PF03808">
    <property type="entry name" value="Glyco_tran_WecG"/>
    <property type="match status" value="1"/>
</dbReference>
<accession>A0ABQ5N3D3</accession>
<sequence length="255" mass="29310">MSKMNFLNTAVDNITMDQAISAIDNLILIRENSYIVTPNVDHIVRIESDTEFREIYDNASLVLTDGQPLIWISKLLKTPIVEKVSGSDLFPKVCELAALKGYTMYFLGAAEGVADIAAAKLKKIYPGLKVVETYSPSFGFEKDALEAERIIKKVIDAQPDILVLALGTPKQEKFYYKYRTQFNVPLVLAVGASIDFVAGNIKRAPKWVSSYGFEWLYRLCKEPRRLFRRYIIDDMKIFRIVWKYRKRKYLNEDIN</sequence>
<keyword evidence="4" id="KW-1185">Reference proteome</keyword>
<evidence type="ECO:0000313" key="3">
    <source>
        <dbReference type="EMBL" id="GLC29713.1"/>
    </source>
</evidence>
<reference evidence="3 4" key="1">
    <citation type="journal article" date="2024" name="Int. J. Syst. Evol. Microbiol.">
        <title>Clostridium omnivorum sp. nov., isolated from anoxic soil under the treatment of reductive soil disinfestation.</title>
        <authorList>
            <person name="Ueki A."/>
            <person name="Tonouchi A."/>
            <person name="Kaku N."/>
            <person name="Honma S."/>
            <person name="Ueki K."/>
        </authorList>
    </citation>
    <scope>NUCLEOTIDE SEQUENCE [LARGE SCALE GENOMIC DNA]</scope>
    <source>
        <strain evidence="3 4">E14</strain>
    </source>
</reference>
<name>A0ABQ5N3D3_9CLOT</name>
<dbReference type="PANTHER" id="PTHR34136:SF1">
    <property type="entry name" value="UDP-N-ACETYL-D-MANNOSAMINURONIC ACID TRANSFERASE"/>
    <property type="match status" value="1"/>
</dbReference>
<dbReference type="Proteomes" id="UP001208567">
    <property type="component" value="Unassembled WGS sequence"/>
</dbReference>
<dbReference type="NCBIfam" id="TIGR00696">
    <property type="entry name" value="wecG_tagA_cpsF"/>
    <property type="match status" value="1"/>
</dbReference>
<keyword evidence="1" id="KW-0328">Glycosyltransferase</keyword>
<evidence type="ECO:0000256" key="2">
    <source>
        <dbReference type="ARBA" id="ARBA00022679"/>
    </source>
</evidence>
<dbReference type="EMBL" id="BRXR01000001">
    <property type="protein sequence ID" value="GLC29713.1"/>
    <property type="molecule type" value="Genomic_DNA"/>
</dbReference>
<evidence type="ECO:0000256" key="1">
    <source>
        <dbReference type="ARBA" id="ARBA00022676"/>
    </source>
</evidence>
<organism evidence="3 4">
    <name type="scientific">Clostridium omnivorum</name>
    <dbReference type="NCBI Taxonomy" id="1604902"/>
    <lineage>
        <taxon>Bacteria</taxon>
        <taxon>Bacillati</taxon>
        <taxon>Bacillota</taxon>
        <taxon>Clostridia</taxon>
        <taxon>Eubacteriales</taxon>
        <taxon>Clostridiaceae</taxon>
        <taxon>Clostridium</taxon>
    </lineage>
</organism>
<gene>
    <name evidence="3" type="primary">tagA_2</name>
    <name evidence="3" type="ORF">bsdE14_11230</name>
</gene>
<dbReference type="RefSeq" id="WP_264849000.1">
    <property type="nucleotide sequence ID" value="NZ_BRXR01000001.1"/>
</dbReference>
<dbReference type="GO" id="GO:0016740">
    <property type="term" value="F:transferase activity"/>
    <property type="evidence" value="ECO:0007669"/>
    <property type="project" value="UniProtKB-KW"/>
</dbReference>
<dbReference type="InterPro" id="IPR004629">
    <property type="entry name" value="WecG_TagA_CpsF"/>
</dbReference>